<feature type="domain" description="Protein kinase" evidence="5">
    <location>
        <begin position="1"/>
        <end position="134"/>
    </location>
</feature>
<dbReference type="InterPro" id="IPR011009">
    <property type="entry name" value="Kinase-like_dom_sf"/>
</dbReference>
<keyword evidence="2" id="KW-0547">Nucleotide-binding</keyword>
<dbReference type="GO" id="GO:0005524">
    <property type="term" value="F:ATP binding"/>
    <property type="evidence" value="ECO:0007669"/>
    <property type="project" value="UniProtKB-KW"/>
</dbReference>
<keyword evidence="7" id="KW-1185">Reference proteome</keyword>
<dbReference type="EMBL" id="JAAGAX010000003">
    <property type="protein sequence ID" value="KAF2320592.1"/>
    <property type="molecule type" value="Genomic_DNA"/>
</dbReference>
<dbReference type="SUPFAM" id="SSF56112">
    <property type="entry name" value="Protein kinase-like (PK-like)"/>
    <property type="match status" value="1"/>
</dbReference>
<evidence type="ECO:0000313" key="7">
    <source>
        <dbReference type="Proteomes" id="UP000467840"/>
    </source>
</evidence>
<organism evidence="6 7">
    <name type="scientific">Hevea brasiliensis</name>
    <name type="common">Para rubber tree</name>
    <name type="synonym">Siphonia brasiliensis</name>
    <dbReference type="NCBI Taxonomy" id="3981"/>
    <lineage>
        <taxon>Eukaryota</taxon>
        <taxon>Viridiplantae</taxon>
        <taxon>Streptophyta</taxon>
        <taxon>Embryophyta</taxon>
        <taxon>Tracheophyta</taxon>
        <taxon>Spermatophyta</taxon>
        <taxon>Magnoliopsida</taxon>
        <taxon>eudicotyledons</taxon>
        <taxon>Gunneridae</taxon>
        <taxon>Pentapetalae</taxon>
        <taxon>rosids</taxon>
        <taxon>fabids</taxon>
        <taxon>Malpighiales</taxon>
        <taxon>Euphorbiaceae</taxon>
        <taxon>Crotonoideae</taxon>
        <taxon>Micrandreae</taxon>
        <taxon>Hevea</taxon>
    </lineage>
</organism>
<evidence type="ECO:0000256" key="3">
    <source>
        <dbReference type="ARBA" id="ARBA00022777"/>
    </source>
</evidence>
<evidence type="ECO:0000256" key="2">
    <source>
        <dbReference type="ARBA" id="ARBA00022741"/>
    </source>
</evidence>
<dbReference type="GO" id="GO:0004672">
    <property type="term" value="F:protein kinase activity"/>
    <property type="evidence" value="ECO:0007669"/>
    <property type="project" value="InterPro"/>
</dbReference>
<dbReference type="InterPro" id="IPR001245">
    <property type="entry name" value="Ser-Thr/Tyr_kinase_cat_dom"/>
</dbReference>
<keyword evidence="4" id="KW-0067">ATP-binding</keyword>
<keyword evidence="3" id="KW-0418">Kinase</keyword>
<name>A0A6A6N332_HEVBR</name>
<dbReference type="Pfam" id="PF07714">
    <property type="entry name" value="PK_Tyr_Ser-Thr"/>
    <property type="match status" value="1"/>
</dbReference>
<dbReference type="AlphaFoldDB" id="A0A6A6N332"/>
<evidence type="ECO:0000259" key="5">
    <source>
        <dbReference type="PROSITE" id="PS50011"/>
    </source>
</evidence>
<dbReference type="InterPro" id="IPR052059">
    <property type="entry name" value="CR_Ser/Thr_kinase"/>
</dbReference>
<dbReference type="Proteomes" id="UP000467840">
    <property type="component" value="Chromosome 10"/>
</dbReference>
<dbReference type="InterPro" id="IPR000719">
    <property type="entry name" value="Prot_kinase_dom"/>
</dbReference>
<evidence type="ECO:0000256" key="4">
    <source>
        <dbReference type="ARBA" id="ARBA00022840"/>
    </source>
</evidence>
<proteinExistence type="predicted"/>
<reference evidence="6 7" key="1">
    <citation type="journal article" date="2020" name="Mol. Plant">
        <title>The Chromosome-Based Rubber Tree Genome Provides New Insights into Spurge Genome Evolution and Rubber Biosynthesis.</title>
        <authorList>
            <person name="Liu J."/>
            <person name="Shi C."/>
            <person name="Shi C.C."/>
            <person name="Li W."/>
            <person name="Zhang Q.J."/>
            <person name="Zhang Y."/>
            <person name="Li K."/>
            <person name="Lu H.F."/>
            <person name="Shi C."/>
            <person name="Zhu S.T."/>
            <person name="Xiao Z.Y."/>
            <person name="Nan H."/>
            <person name="Yue Y."/>
            <person name="Zhu X.G."/>
            <person name="Wu Y."/>
            <person name="Hong X.N."/>
            <person name="Fan G.Y."/>
            <person name="Tong Y."/>
            <person name="Zhang D."/>
            <person name="Mao C.L."/>
            <person name="Liu Y.L."/>
            <person name="Hao S.J."/>
            <person name="Liu W.Q."/>
            <person name="Lv M.Q."/>
            <person name="Zhang H.B."/>
            <person name="Liu Y."/>
            <person name="Hu-Tang G.R."/>
            <person name="Wang J.P."/>
            <person name="Wang J.H."/>
            <person name="Sun Y.H."/>
            <person name="Ni S.B."/>
            <person name="Chen W.B."/>
            <person name="Zhang X.C."/>
            <person name="Jiao Y.N."/>
            <person name="Eichler E.E."/>
            <person name="Li G.H."/>
            <person name="Liu X."/>
            <person name="Gao L.Z."/>
        </authorList>
    </citation>
    <scope>NUCLEOTIDE SEQUENCE [LARGE SCALE GENOMIC DNA]</scope>
    <source>
        <strain evidence="7">cv. GT1</strain>
        <tissue evidence="6">Leaf</tissue>
    </source>
</reference>
<accession>A0A6A6N332</accession>
<dbReference type="PROSITE" id="PS50011">
    <property type="entry name" value="PROTEIN_KINASE_DOM"/>
    <property type="match status" value="1"/>
</dbReference>
<sequence length="198" mass="22675">MIASQVRHKNLIQLIEKFTLDMGTKIYYWKRLASALNYYTKNVYIAPECYETGKSTKESDVYSYGVVLLEIACGRKPFVPTEDGNWVRLVKWVWDLYGSGKLFEAVDQKLYGDFDREAMKRLMIVGLSCAHPHYQLRPKIGEAMNMLKFIEEPYTLPANFPQSTHPIPSGSLTSSDSSNFSASFEASLIQHRSRARLD</sequence>
<protein>
    <recommendedName>
        <fullName evidence="5">Protein kinase domain-containing protein</fullName>
    </recommendedName>
</protein>
<comment type="caution">
    <text evidence="6">The sequence shown here is derived from an EMBL/GenBank/DDBJ whole genome shotgun (WGS) entry which is preliminary data.</text>
</comment>
<gene>
    <name evidence="6" type="ORF">GH714_028772</name>
</gene>
<evidence type="ECO:0000313" key="6">
    <source>
        <dbReference type="EMBL" id="KAF2320592.1"/>
    </source>
</evidence>
<evidence type="ECO:0000256" key="1">
    <source>
        <dbReference type="ARBA" id="ARBA00022679"/>
    </source>
</evidence>
<dbReference type="Gene3D" id="1.10.510.10">
    <property type="entry name" value="Transferase(Phosphotransferase) domain 1"/>
    <property type="match status" value="1"/>
</dbReference>
<dbReference type="PANTHER" id="PTHR47973">
    <property type="entry name" value="CYSTEINE-RICH RECEPTOR-LIKE PROTEIN KINASE 3"/>
    <property type="match status" value="1"/>
</dbReference>
<keyword evidence="1" id="KW-0808">Transferase</keyword>